<dbReference type="PANTHER" id="PTHR43691">
    <property type="entry name" value="URIDINE PHOSPHORYLASE"/>
    <property type="match status" value="1"/>
</dbReference>
<reference evidence="3" key="1">
    <citation type="submission" date="2022-11" db="UniProtKB">
        <authorList>
            <consortium name="WormBaseParasite"/>
        </authorList>
    </citation>
    <scope>IDENTIFICATION</scope>
</reference>
<evidence type="ECO:0000259" key="1">
    <source>
        <dbReference type="Pfam" id="PF01048"/>
    </source>
</evidence>
<dbReference type="SUPFAM" id="SSF53167">
    <property type="entry name" value="Purine and uridine phosphorylases"/>
    <property type="match status" value="1"/>
</dbReference>
<dbReference type="WBParaSite" id="ACRNAN_scaffold2405.g27505.t1">
    <property type="protein sequence ID" value="ACRNAN_scaffold2405.g27505.t1"/>
    <property type="gene ID" value="ACRNAN_scaffold2405.g27505"/>
</dbReference>
<dbReference type="GO" id="GO:0006218">
    <property type="term" value="P:uridine catabolic process"/>
    <property type="evidence" value="ECO:0007669"/>
    <property type="project" value="TreeGrafter"/>
</dbReference>
<name>A0A914DFV5_9BILA</name>
<feature type="domain" description="Nucleoside phosphorylase" evidence="1">
    <location>
        <begin position="29"/>
        <end position="165"/>
    </location>
</feature>
<dbReference type="GO" id="GO:0005829">
    <property type="term" value="C:cytosol"/>
    <property type="evidence" value="ECO:0007669"/>
    <property type="project" value="TreeGrafter"/>
</dbReference>
<sequence>MNSIENILTTFNEVPVKSFKHSVITSNPYLSEIPCDELHHFGLTTKDDLKRLFGSIKHGMGTPSLSIMLIETIKLLHYAGAENVTFIRLGTCGGIGVAPGTVVISTGALNGALEPVHTQYIGGKSINREAIIDKALSEKLFKISQQLDIPAEKGLTWCTDDFYEDAIVCLAVDRCDDEFDVIDSEHKQEAEMRAFRIVTKLIKEELTMTPFSEGY</sequence>
<dbReference type="InterPro" id="IPR000845">
    <property type="entry name" value="Nucleoside_phosphorylase_d"/>
</dbReference>
<proteinExistence type="predicted"/>
<evidence type="ECO:0000313" key="3">
    <source>
        <dbReference type="WBParaSite" id="ACRNAN_scaffold2405.g27505.t1"/>
    </source>
</evidence>
<dbReference type="PANTHER" id="PTHR43691:SF11">
    <property type="entry name" value="FI09636P-RELATED"/>
    <property type="match status" value="1"/>
</dbReference>
<dbReference type="Gene3D" id="3.40.50.1580">
    <property type="entry name" value="Nucleoside phosphorylase domain"/>
    <property type="match status" value="1"/>
</dbReference>
<dbReference type="Proteomes" id="UP000887540">
    <property type="component" value="Unplaced"/>
</dbReference>
<dbReference type="InterPro" id="IPR035994">
    <property type="entry name" value="Nucleoside_phosphorylase_sf"/>
</dbReference>
<accession>A0A914DFV5</accession>
<organism evidence="2 3">
    <name type="scientific">Acrobeloides nanus</name>
    <dbReference type="NCBI Taxonomy" id="290746"/>
    <lineage>
        <taxon>Eukaryota</taxon>
        <taxon>Metazoa</taxon>
        <taxon>Ecdysozoa</taxon>
        <taxon>Nematoda</taxon>
        <taxon>Chromadorea</taxon>
        <taxon>Rhabditida</taxon>
        <taxon>Tylenchina</taxon>
        <taxon>Cephalobomorpha</taxon>
        <taxon>Cephaloboidea</taxon>
        <taxon>Cephalobidae</taxon>
        <taxon>Acrobeloides</taxon>
    </lineage>
</organism>
<dbReference type="GO" id="GO:0004850">
    <property type="term" value="F:uridine phosphorylase activity"/>
    <property type="evidence" value="ECO:0007669"/>
    <property type="project" value="TreeGrafter"/>
</dbReference>
<keyword evidence="2" id="KW-1185">Reference proteome</keyword>
<protein>
    <submittedName>
        <fullName evidence="3">Nucleoside phosphorylase domain-containing protein</fullName>
    </submittedName>
</protein>
<dbReference type="Pfam" id="PF01048">
    <property type="entry name" value="PNP_UDP_1"/>
    <property type="match status" value="1"/>
</dbReference>
<dbReference type="AlphaFoldDB" id="A0A914DFV5"/>
<evidence type="ECO:0000313" key="2">
    <source>
        <dbReference type="Proteomes" id="UP000887540"/>
    </source>
</evidence>